<evidence type="ECO:0000313" key="2">
    <source>
        <dbReference type="EMBL" id="SPD16329.1"/>
    </source>
</evidence>
<feature type="domain" description="COI1 F-box" evidence="1">
    <location>
        <begin position="13"/>
        <end position="50"/>
    </location>
</feature>
<dbReference type="EMBL" id="OIVN01004257">
    <property type="protein sequence ID" value="SPD16329.1"/>
    <property type="molecule type" value="Genomic_DNA"/>
</dbReference>
<sequence length="379" mass="43072">MAALLNHVHFHDLPDEIISNIFSLVTNTRTRNAISLVCLKWHLLERSTRTSLTLRGNIRDLFLVPSCFQAVTNLDLSFLSPWGHPLINPDDDEGYTSEDARISHATLVSLCVGLPLLEELVLDVCHNVRDTCPAFDLLNTKCPQLKSLKLGQFQEPIRELIQRLHIDCVWESNQQLEEKSRSQNQAAGNKYIELEKRMDDRFSSRTWAKLHYLSLWISVGELLSPLSTSLVGLENCPVLEEIQIQIEGDCRKHPSPSMHAFGLSSLECYPRLSKMKLDCGGAIGYALTAPYGYADLSLWERFYLKGVGNLSLTELNYWPPQDKEVNQRTISLPAAGLLAQCVTLREDYYPAPENDMSTEVRVHSCYRFEDALNRRQIPD</sequence>
<gene>
    <name evidence="2" type="ORF">FSB_LOCUS44211</name>
</gene>
<dbReference type="InterPro" id="IPR036047">
    <property type="entry name" value="F-box-like_dom_sf"/>
</dbReference>
<protein>
    <recommendedName>
        <fullName evidence="1">COI1 F-box domain-containing protein</fullName>
    </recommendedName>
</protein>
<dbReference type="Pfam" id="PF18511">
    <property type="entry name" value="F-box_5"/>
    <property type="match status" value="1"/>
</dbReference>
<proteinExistence type="predicted"/>
<dbReference type="InterPro" id="IPR041567">
    <property type="entry name" value="COI1_F-box"/>
</dbReference>
<dbReference type="FunFam" id="1.20.1280.50:FF:000023">
    <property type="entry name" value="F-box/LRR-repeat protein 4"/>
    <property type="match status" value="1"/>
</dbReference>
<dbReference type="Gene3D" id="1.20.1280.50">
    <property type="match status" value="1"/>
</dbReference>
<accession>A0A2N9HXD6</accession>
<dbReference type="CDD" id="cd22159">
    <property type="entry name" value="F-box_AtTIR1-like"/>
    <property type="match status" value="1"/>
</dbReference>
<reference evidence="2" key="1">
    <citation type="submission" date="2018-02" db="EMBL/GenBank/DDBJ databases">
        <authorList>
            <person name="Cohen D.B."/>
            <person name="Kent A.D."/>
        </authorList>
    </citation>
    <scope>NUCLEOTIDE SEQUENCE</scope>
</reference>
<dbReference type="SUPFAM" id="SSF81383">
    <property type="entry name" value="F-box domain"/>
    <property type="match status" value="1"/>
</dbReference>
<organism evidence="2">
    <name type="scientific">Fagus sylvatica</name>
    <name type="common">Beechnut</name>
    <dbReference type="NCBI Taxonomy" id="28930"/>
    <lineage>
        <taxon>Eukaryota</taxon>
        <taxon>Viridiplantae</taxon>
        <taxon>Streptophyta</taxon>
        <taxon>Embryophyta</taxon>
        <taxon>Tracheophyta</taxon>
        <taxon>Spermatophyta</taxon>
        <taxon>Magnoliopsida</taxon>
        <taxon>eudicotyledons</taxon>
        <taxon>Gunneridae</taxon>
        <taxon>Pentapetalae</taxon>
        <taxon>rosids</taxon>
        <taxon>fabids</taxon>
        <taxon>Fagales</taxon>
        <taxon>Fagaceae</taxon>
        <taxon>Fagus</taxon>
    </lineage>
</organism>
<dbReference type="AlphaFoldDB" id="A0A2N9HXD6"/>
<evidence type="ECO:0000259" key="1">
    <source>
        <dbReference type="Pfam" id="PF18511"/>
    </source>
</evidence>
<name>A0A2N9HXD6_FAGSY</name>